<dbReference type="InterPro" id="IPR009038">
    <property type="entry name" value="GOLD_dom"/>
</dbReference>
<comment type="caution">
    <text evidence="11">The sequence shown here is derived from an EMBL/GenBank/DDBJ whole genome shotgun (WGS) entry which is preliminary data.</text>
</comment>
<feature type="signal peptide" evidence="9">
    <location>
        <begin position="1"/>
        <end position="22"/>
    </location>
</feature>
<accession>A0A7J8T113</accession>
<keyword evidence="6" id="KW-0175">Coiled coil</keyword>
<evidence type="ECO:0000256" key="4">
    <source>
        <dbReference type="ARBA" id="ARBA00022729"/>
    </source>
</evidence>
<keyword evidence="4 9" id="KW-0732">Signal</keyword>
<dbReference type="AlphaFoldDB" id="A0A7J8T113"/>
<evidence type="ECO:0000256" key="6">
    <source>
        <dbReference type="ARBA" id="ARBA00023054"/>
    </source>
</evidence>
<organism evidence="11 12">
    <name type="scientific">Gossypium davidsonii</name>
    <name type="common">Davidson's cotton</name>
    <name type="synonym">Gossypium klotzschianum subsp. davidsonii</name>
    <dbReference type="NCBI Taxonomy" id="34287"/>
    <lineage>
        <taxon>Eukaryota</taxon>
        <taxon>Viridiplantae</taxon>
        <taxon>Streptophyta</taxon>
        <taxon>Embryophyta</taxon>
        <taxon>Tracheophyta</taxon>
        <taxon>Spermatophyta</taxon>
        <taxon>Magnoliopsida</taxon>
        <taxon>eudicotyledons</taxon>
        <taxon>Gunneridae</taxon>
        <taxon>Pentapetalae</taxon>
        <taxon>rosids</taxon>
        <taxon>malvids</taxon>
        <taxon>Malvales</taxon>
        <taxon>Malvaceae</taxon>
        <taxon>Malvoideae</taxon>
        <taxon>Gossypium</taxon>
    </lineage>
</organism>
<evidence type="ECO:0000259" key="10">
    <source>
        <dbReference type="PROSITE" id="PS50866"/>
    </source>
</evidence>
<dbReference type="PROSITE" id="PS50866">
    <property type="entry name" value="GOLD"/>
    <property type="match status" value="1"/>
</dbReference>
<proteinExistence type="inferred from homology"/>
<comment type="subcellular location">
    <subcellularLocation>
        <location evidence="1 8">Membrane</location>
        <topology evidence="1 8">Single-pass type I membrane protein</topology>
    </subcellularLocation>
</comment>
<keyword evidence="7" id="KW-0472">Membrane</keyword>
<evidence type="ECO:0000256" key="8">
    <source>
        <dbReference type="RuleBase" id="RU003827"/>
    </source>
</evidence>
<reference evidence="11 12" key="1">
    <citation type="journal article" date="2019" name="Genome Biol. Evol.">
        <title>Insights into the evolution of the New World diploid cottons (Gossypium, subgenus Houzingenia) based on genome sequencing.</title>
        <authorList>
            <person name="Grover C.E."/>
            <person name="Arick M.A. 2nd"/>
            <person name="Thrash A."/>
            <person name="Conover J.L."/>
            <person name="Sanders W.S."/>
            <person name="Peterson D.G."/>
            <person name="Frelichowski J.E."/>
            <person name="Scheffler J.A."/>
            <person name="Scheffler B.E."/>
            <person name="Wendel J.F."/>
        </authorList>
    </citation>
    <scope>NUCLEOTIDE SEQUENCE [LARGE SCALE GENOMIC DNA]</scope>
    <source>
        <strain evidence="11">27</strain>
        <tissue evidence="11">Leaf</tissue>
    </source>
</reference>
<gene>
    <name evidence="11" type="ORF">Godav_000741</name>
</gene>
<feature type="domain" description="GOLD" evidence="10">
    <location>
        <begin position="1"/>
        <end position="115"/>
    </location>
</feature>
<keyword evidence="3 8" id="KW-0812">Transmembrane</keyword>
<evidence type="ECO:0000313" key="11">
    <source>
        <dbReference type="EMBL" id="MBA0631913.1"/>
    </source>
</evidence>
<evidence type="ECO:0000256" key="9">
    <source>
        <dbReference type="SAM" id="SignalP"/>
    </source>
</evidence>
<feature type="chain" id="PRO_5029457580" description="GOLD domain-containing protein" evidence="9">
    <location>
        <begin position="23"/>
        <end position="115"/>
    </location>
</feature>
<dbReference type="GO" id="GO:0016020">
    <property type="term" value="C:membrane"/>
    <property type="evidence" value="ECO:0007669"/>
    <property type="project" value="UniProtKB-SubCell"/>
</dbReference>
<evidence type="ECO:0000256" key="2">
    <source>
        <dbReference type="ARBA" id="ARBA00007104"/>
    </source>
</evidence>
<keyword evidence="12" id="KW-1185">Reference proteome</keyword>
<protein>
    <recommendedName>
        <fullName evidence="10">GOLD domain-containing protein</fullName>
    </recommendedName>
</protein>
<feature type="non-terminal residue" evidence="11">
    <location>
        <position position="115"/>
    </location>
</feature>
<evidence type="ECO:0000256" key="3">
    <source>
        <dbReference type="ARBA" id="ARBA00022692"/>
    </source>
</evidence>
<evidence type="ECO:0000313" key="12">
    <source>
        <dbReference type="Proteomes" id="UP000593561"/>
    </source>
</evidence>
<dbReference type="Pfam" id="PF01105">
    <property type="entry name" value="EMP24_GP25L"/>
    <property type="match status" value="1"/>
</dbReference>
<evidence type="ECO:0000256" key="5">
    <source>
        <dbReference type="ARBA" id="ARBA00022989"/>
    </source>
</evidence>
<keyword evidence="5" id="KW-1133">Transmembrane helix</keyword>
<sequence length="115" mass="12846">MILRSVLVLVLLVGVLFRASRSLRFDLQSGQTKCIAEDIKSNSMTVTSSYGNNFHSAEKVENGQFAFTATEQGDYMACFWAPEHSPPITVTVDFDWRTGVHTKDWTNVAKKGQVD</sequence>
<name>A0A7J8T113_GOSDV</name>
<dbReference type="InterPro" id="IPR015720">
    <property type="entry name" value="Emp24-like"/>
</dbReference>
<dbReference type="Proteomes" id="UP000593561">
    <property type="component" value="Unassembled WGS sequence"/>
</dbReference>
<comment type="similarity">
    <text evidence="2 8">Belongs to the EMP24/GP25L family.</text>
</comment>
<evidence type="ECO:0000256" key="1">
    <source>
        <dbReference type="ARBA" id="ARBA00004479"/>
    </source>
</evidence>
<evidence type="ECO:0000256" key="7">
    <source>
        <dbReference type="ARBA" id="ARBA00023136"/>
    </source>
</evidence>
<dbReference type="PANTHER" id="PTHR22811">
    <property type="entry name" value="TRANSMEMBRANE EMP24 DOMAIN-CONTAINING PROTEIN"/>
    <property type="match status" value="1"/>
</dbReference>
<dbReference type="EMBL" id="JABFAC010000013">
    <property type="protein sequence ID" value="MBA0631913.1"/>
    <property type="molecule type" value="Genomic_DNA"/>
</dbReference>